<evidence type="ECO:0000313" key="1">
    <source>
        <dbReference type="EMBL" id="MBP3958588.1"/>
    </source>
</evidence>
<organism evidence="1 2">
    <name type="scientific">Gemmata palustris</name>
    <dbReference type="NCBI Taxonomy" id="2822762"/>
    <lineage>
        <taxon>Bacteria</taxon>
        <taxon>Pseudomonadati</taxon>
        <taxon>Planctomycetota</taxon>
        <taxon>Planctomycetia</taxon>
        <taxon>Gemmatales</taxon>
        <taxon>Gemmataceae</taxon>
        <taxon>Gemmata</taxon>
    </lineage>
</organism>
<keyword evidence="2" id="KW-1185">Reference proteome</keyword>
<accession>A0ABS5C0C2</accession>
<name>A0ABS5C0C2_9BACT</name>
<evidence type="ECO:0000313" key="2">
    <source>
        <dbReference type="Proteomes" id="UP000676565"/>
    </source>
</evidence>
<comment type="caution">
    <text evidence="1">The sequence shown here is derived from an EMBL/GenBank/DDBJ whole genome shotgun (WGS) entry which is preliminary data.</text>
</comment>
<gene>
    <name evidence="1" type="ORF">J8F10_25345</name>
</gene>
<reference evidence="1 2" key="1">
    <citation type="submission" date="2021-04" db="EMBL/GenBank/DDBJ databases">
        <authorList>
            <person name="Ivanova A."/>
        </authorList>
    </citation>
    <scope>NUCLEOTIDE SEQUENCE [LARGE SCALE GENOMIC DNA]</scope>
    <source>
        <strain evidence="1 2">G18</strain>
    </source>
</reference>
<protein>
    <submittedName>
        <fullName evidence="1">Uncharacterized protein</fullName>
    </submittedName>
</protein>
<sequence length="79" mass="8579">MSITIADALLVTELARASAPVEFRASDGRILGTFTPASMHGAEPHISEEELRQCEDVTTGTWYTAAEVGAKLRDLRCSR</sequence>
<proteinExistence type="predicted"/>
<dbReference type="RefSeq" id="WP_210658709.1">
    <property type="nucleotide sequence ID" value="NZ_JAGKQQ010000001.1"/>
</dbReference>
<dbReference type="Proteomes" id="UP000676565">
    <property type="component" value="Unassembled WGS sequence"/>
</dbReference>
<dbReference type="EMBL" id="JAGKQQ010000001">
    <property type="protein sequence ID" value="MBP3958588.1"/>
    <property type="molecule type" value="Genomic_DNA"/>
</dbReference>